<sequence length="83" mass="9754">MYPLTTYCQSQDQRKNCVFERRERNPNDISRRRRHTEGRKEKNWFPYSAARRGLADRSAANPEYQPEGPAVVQGAGEKEDRPE</sequence>
<name>A0AAV4VVZ6_CAEEX</name>
<evidence type="ECO:0000313" key="3">
    <source>
        <dbReference type="Proteomes" id="UP001054945"/>
    </source>
</evidence>
<gene>
    <name evidence="2" type="ORF">CEXT_699051</name>
</gene>
<dbReference type="AlphaFoldDB" id="A0AAV4VVZ6"/>
<organism evidence="2 3">
    <name type="scientific">Caerostris extrusa</name>
    <name type="common">Bark spider</name>
    <name type="synonym">Caerostris bankana</name>
    <dbReference type="NCBI Taxonomy" id="172846"/>
    <lineage>
        <taxon>Eukaryota</taxon>
        <taxon>Metazoa</taxon>
        <taxon>Ecdysozoa</taxon>
        <taxon>Arthropoda</taxon>
        <taxon>Chelicerata</taxon>
        <taxon>Arachnida</taxon>
        <taxon>Araneae</taxon>
        <taxon>Araneomorphae</taxon>
        <taxon>Entelegynae</taxon>
        <taxon>Araneoidea</taxon>
        <taxon>Araneidae</taxon>
        <taxon>Caerostris</taxon>
    </lineage>
</organism>
<protein>
    <submittedName>
        <fullName evidence="2">Uncharacterized protein</fullName>
    </submittedName>
</protein>
<keyword evidence="3" id="KW-1185">Reference proteome</keyword>
<comment type="caution">
    <text evidence="2">The sequence shown here is derived from an EMBL/GenBank/DDBJ whole genome shotgun (WGS) entry which is preliminary data.</text>
</comment>
<proteinExistence type="predicted"/>
<reference evidence="2 3" key="1">
    <citation type="submission" date="2021-06" db="EMBL/GenBank/DDBJ databases">
        <title>Caerostris extrusa draft genome.</title>
        <authorList>
            <person name="Kono N."/>
            <person name="Arakawa K."/>
        </authorList>
    </citation>
    <scope>NUCLEOTIDE SEQUENCE [LARGE SCALE GENOMIC DNA]</scope>
</reference>
<evidence type="ECO:0000313" key="2">
    <source>
        <dbReference type="EMBL" id="GIY74188.1"/>
    </source>
</evidence>
<dbReference type="Proteomes" id="UP001054945">
    <property type="component" value="Unassembled WGS sequence"/>
</dbReference>
<dbReference type="EMBL" id="BPLR01015179">
    <property type="protein sequence ID" value="GIY74188.1"/>
    <property type="molecule type" value="Genomic_DNA"/>
</dbReference>
<accession>A0AAV4VVZ6</accession>
<feature type="region of interest" description="Disordered" evidence="1">
    <location>
        <begin position="19"/>
        <end position="83"/>
    </location>
</feature>
<feature type="compositionally biased region" description="Basic and acidic residues" evidence="1">
    <location>
        <begin position="19"/>
        <end position="30"/>
    </location>
</feature>
<evidence type="ECO:0000256" key="1">
    <source>
        <dbReference type="SAM" id="MobiDB-lite"/>
    </source>
</evidence>